<dbReference type="InterPro" id="IPR012340">
    <property type="entry name" value="NA-bd_OB-fold"/>
</dbReference>
<evidence type="ECO:0000256" key="1">
    <source>
        <dbReference type="ARBA" id="ARBA00022835"/>
    </source>
</evidence>
<dbReference type="GO" id="GO:0000467">
    <property type="term" value="P:exonucleolytic trimming to generate mature 3'-end of 5.8S rRNA from tricistronic rRNA transcript (SSU-rRNA, 5.8S rRNA, LSU-rRNA)"/>
    <property type="evidence" value="ECO:0007669"/>
    <property type="project" value="TreeGrafter"/>
</dbReference>
<evidence type="ECO:0000259" key="3">
    <source>
        <dbReference type="PROSITE" id="PS50126"/>
    </source>
</evidence>
<dbReference type="PANTHER" id="PTHR21321">
    <property type="entry name" value="PNAS-3 RELATED"/>
    <property type="match status" value="1"/>
</dbReference>
<dbReference type="InterPro" id="IPR004088">
    <property type="entry name" value="KH_dom_type_1"/>
</dbReference>
<dbReference type="InterPro" id="IPR026699">
    <property type="entry name" value="Exosome_RNA_bind1/RRP40/RRP4"/>
</dbReference>
<dbReference type="Gene3D" id="2.40.50.140">
    <property type="entry name" value="Nucleic acid-binding proteins"/>
    <property type="match status" value="1"/>
</dbReference>
<name>A0A098E9L5_9ZZZZ</name>
<keyword evidence="2" id="KW-0694">RNA-binding</keyword>
<dbReference type="GO" id="GO:0000178">
    <property type="term" value="C:exosome (RNase complex)"/>
    <property type="evidence" value="ECO:0007669"/>
    <property type="project" value="UniProtKB-KW"/>
</dbReference>
<evidence type="ECO:0000313" key="5">
    <source>
        <dbReference type="EMBL" id="CEG12949.1"/>
    </source>
</evidence>
<evidence type="ECO:0000256" key="2">
    <source>
        <dbReference type="ARBA" id="ARBA00022884"/>
    </source>
</evidence>
<sequence length="208" mass="22975">MLYVKDKDVVIPGQLLAEKERHGENCIVEDSKIYSKIYGTASIGNGISVISLNGVYVPRRDDVVIGVITGVRGPVCFVDINSPYEGVMISEKSNDFRNKQEENYNIGDIVSVIVSDIDEVKKTYVGRAFKIFGGNFIKVNPKRVPRVIGKNKSMLNLIKDKSKSRIIVGQNGVIWLSEGDVKKATEIINFVADNAYKSGLTDKVSAMQ</sequence>
<keyword evidence="1" id="KW-0271">Exosome</keyword>
<dbReference type="SMART" id="SM00316">
    <property type="entry name" value="S1"/>
    <property type="match status" value="1"/>
</dbReference>
<dbReference type="InterPro" id="IPR036612">
    <property type="entry name" value="KH_dom_type_1_sf"/>
</dbReference>
<dbReference type="EMBL" id="CCXY01000069">
    <property type="protein sequence ID" value="CEG11680.1"/>
    <property type="molecule type" value="Genomic_DNA"/>
</dbReference>
<organism evidence="4">
    <name type="scientific">groundwater metagenome</name>
    <dbReference type="NCBI Taxonomy" id="717931"/>
    <lineage>
        <taxon>unclassified sequences</taxon>
        <taxon>metagenomes</taxon>
        <taxon>ecological metagenomes</taxon>
    </lineage>
</organism>
<dbReference type="GO" id="GO:0071034">
    <property type="term" value="P:CUT catabolic process"/>
    <property type="evidence" value="ECO:0007669"/>
    <property type="project" value="TreeGrafter"/>
</dbReference>
<dbReference type="SUPFAM" id="SSF54791">
    <property type="entry name" value="Eukaryotic type KH-domain (KH-domain type I)"/>
    <property type="match status" value="1"/>
</dbReference>
<protein>
    <submittedName>
        <fullName evidence="4">Putative exosome complex RNA-binding protein 1</fullName>
    </submittedName>
</protein>
<dbReference type="PANTHER" id="PTHR21321:SF4">
    <property type="entry name" value="EXOSOME COMPLEX COMPONENT RRP4"/>
    <property type="match status" value="1"/>
</dbReference>
<evidence type="ECO:0000313" key="4">
    <source>
        <dbReference type="EMBL" id="CEG11680.1"/>
    </source>
</evidence>
<feature type="domain" description="S1 motif" evidence="3">
    <location>
        <begin position="61"/>
        <end position="130"/>
    </location>
</feature>
<gene>
    <name evidence="4" type="ORF">MSIBF_A1600011</name>
    <name evidence="5" type="ORF">MSIBF_A2990002</name>
</gene>
<dbReference type="GO" id="GO:0003723">
    <property type="term" value="F:RNA binding"/>
    <property type="evidence" value="ECO:0007669"/>
    <property type="project" value="UniProtKB-KW"/>
</dbReference>
<dbReference type="Gene3D" id="2.40.50.100">
    <property type="match status" value="1"/>
</dbReference>
<dbReference type="SUPFAM" id="SSF110324">
    <property type="entry name" value="Ribosomal L27 protein-like"/>
    <property type="match status" value="1"/>
</dbReference>
<dbReference type="AlphaFoldDB" id="A0A098E9L5"/>
<proteinExistence type="predicted"/>
<dbReference type="Gene3D" id="3.30.1370.10">
    <property type="entry name" value="K Homology domain, type 1"/>
    <property type="match status" value="1"/>
</dbReference>
<dbReference type="InterPro" id="IPR003029">
    <property type="entry name" value="S1_domain"/>
</dbReference>
<dbReference type="Pfam" id="PF15985">
    <property type="entry name" value="KH_6"/>
    <property type="match status" value="1"/>
</dbReference>
<reference evidence="4" key="1">
    <citation type="submission" date="2014-09" db="EMBL/GenBank/DDBJ databases">
        <authorList>
            <person name="Probst J Alexander"/>
        </authorList>
    </citation>
    <scope>NUCLEOTIDE SEQUENCE</scope>
</reference>
<dbReference type="SUPFAM" id="SSF50249">
    <property type="entry name" value="Nucleic acid-binding proteins"/>
    <property type="match status" value="1"/>
</dbReference>
<dbReference type="PROSITE" id="PS50126">
    <property type="entry name" value="S1"/>
    <property type="match status" value="1"/>
</dbReference>
<dbReference type="GO" id="GO:0071051">
    <property type="term" value="P:poly(A)-dependent snoRNA 3'-end processing"/>
    <property type="evidence" value="ECO:0007669"/>
    <property type="project" value="TreeGrafter"/>
</dbReference>
<accession>A0A098E9L5</accession>
<dbReference type="EMBL" id="CCXY01000222">
    <property type="protein sequence ID" value="CEG12949.1"/>
    <property type="molecule type" value="Genomic_DNA"/>
</dbReference>
<dbReference type="GO" id="GO:0034475">
    <property type="term" value="P:U4 snRNA 3'-end processing"/>
    <property type="evidence" value="ECO:0007669"/>
    <property type="project" value="TreeGrafter"/>
</dbReference>